<dbReference type="Proteomes" id="UP000283569">
    <property type="component" value="Unassembled WGS sequence"/>
</dbReference>
<dbReference type="CDD" id="cd01414">
    <property type="entry name" value="SAICAR_synt_Sc"/>
    <property type="match status" value="1"/>
</dbReference>
<dbReference type="SUPFAM" id="SSF56104">
    <property type="entry name" value="SAICAR synthase-like"/>
    <property type="match status" value="1"/>
</dbReference>
<dbReference type="PROSITE" id="PS50096">
    <property type="entry name" value="IQ"/>
    <property type="match status" value="1"/>
</dbReference>
<name>A0A420U1T0_GIBIN</name>
<dbReference type="EC" id="6.3.2.6" evidence="3"/>
<protein>
    <recommendedName>
        <fullName evidence="4">Phosphoribosylaminoimidazole-succinocarboxamide synthase</fullName>
        <ecNumber evidence="3">6.3.2.6</ecNumber>
    </recommendedName>
    <alternativeName>
        <fullName evidence="9">SAICAR synthetase</fullName>
    </alternativeName>
</protein>
<dbReference type="EMBL" id="MRDB01000004">
    <property type="protein sequence ID" value="RKL47717.1"/>
    <property type="molecule type" value="Genomic_DNA"/>
</dbReference>
<evidence type="ECO:0000259" key="10">
    <source>
        <dbReference type="Pfam" id="PF01259"/>
    </source>
</evidence>
<dbReference type="Gene3D" id="3.30.470.20">
    <property type="entry name" value="ATP-grasp fold, B domain"/>
    <property type="match status" value="1"/>
</dbReference>
<evidence type="ECO:0000256" key="7">
    <source>
        <dbReference type="ARBA" id="ARBA00022755"/>
    </source>
</evidence>
<organism evidence="11 12">
    <name type="scientific">Gibberella intermedia</name>
    <name type="common">Bulb rot disease fungus</name>
    <name type="synonym">Fusarium proliferatum</name>
    <dbReference type="NCBI Taxonomy" id="948311"/>
    <lineage>
        <taxon>Eukaryota</taxon>
        <taxon>Fungi</taxon>
        <taxon>Dikarya</taxon>
        <taxon>Ascomycota</taxon>
        <taxon>Pezizomycotina</taxon>
        <taxon>Sordariomycetes</taxon>
        <taxon>Hypocreomycetidae</taxon>
        <taxon>Hypocreales</taxon>
        <taxon>Nectriaceae</taxon>
        <taxon>Fusarium</taxon>
        <taxon>Fusarium fujikuroi species complex</taxon>
    </lineage>
</organism>
<dbReference type="PANTHER" id="PTHR43700:SF1">
    <property type="entry name" value="PHOSPHORIBOSYLAMINOIMIDAZOLE-SUCCINOCARBOXAMIDE SYNTHASE"/>
    <property type="match status" value="1"/>
</dbReference>
<sequence length="305" mass="34369">MSALTEITLPSFQKIASGKVRDLFELPDKNTLLFVASDRVSAYDAVLKNPIPDKGKILTLVSAHWFQVLTERIPGLRTHFISLDIPEGVTPEEAKTIKDRSMVVKKLSVIKIESIVRGYLTGSAFKEYKQKGTVHGITVEPGMEEAQKFKQPLWTPSTKADAGEHDENIHPDDAWKEVGDRETADRVKELSLKIYEEAAKYAEERGILLADTKFEFAKDGEGNIYLVDEVLTPDSSRFWPAAGYMPGRDQDSFDKQFIRNWLTKEGLKGKEGVELPQDIVQATADRYREAFLMLTGKKFEDAVSR</sequence>
<evidence type="ECO:0000256" key="3">
    <source>
        <dbReference type="ARBA" id="ARBA00012217"/>
    </source>
</evidence>
<evidence type="ECO:0000313" key="11">
    <source>
        <dbReference type="EMBL" id="RKL47717.1"/>
    </source>
</evidence>
<dbReference type="InterPro" id="IPR018236">
    <property type="entry name" value="SAICAR_synthetase_CS"/>
</dbReference>
<dbReference type="NCBIfam" id="NF010568">
    <property type="entry name" value="PRK13961.1"/>
    <property type="match status" value="1"/>
</dbReference>
<evidence type="ECO:0000256" key="8">
    <source>
        <dbReference type="ARBA" id="ARBA00022840"/>
    </source>
</evidence>
<dbReference type="GO" id="GO:0005737">
    <property type="term" value="C:cytoplasm"/>
    <property type="evidence" value="ECO:0007669"/>
    <property type="project" value="TreeGrafter"/>
</dbReference>
<evidence type="ECO:0000256" key="6">
    <source>
        <dbReference type="ARBA" id="ARBA00022741"/>
    </source>
</evidence>
<keyword evidence="7" id="KW-0658">Purine biosynthesis</keyword>
<dbReference type="PANTHER" id="PTHR43700">
    <property type="entry name" value="PHOSPHORIBOSYLAMINOIMIDAZOLE-SUCCINOCARBOXAMIDE SYNTHASE"/>
    <property type="match status" value="1"/>
</dbReference>
<accession>A0A420U1T0</accession>
<evidence type="ECO:0000256" key="1">
    <source>
        <dbReference type="ARBA" id="ARBA00004672"/>
    </source>
</evidence>
<proteinExistence type="inferred from homology"/>
<evidence type="ECO:0000256" key="2">
    <source>
        <dbReference type="ARBA" id="ARBA00010190"/>
    </source>
</evidence>
<evidence type="ECO:0000256" key="5">
    <source>
        <dbReference type="ARBA" id="ARBA00022598"/>
    </source>
</evidence>
<dbReference type="InterPro" id="IPR028923">
    <property type="entry name" value="SAICAR_synt/ADE2_N"/>
</dbReference>
<comment type="pathway">
    <text evidence="1">Purine metabolism; IMP biosynthesis via de novo pathway; 5-amino-1-(5-phospho-D-ribosyl)imidazole-4-carboxamide from 5-amino-1-(5-phospho-D-ribosyl)imidazole-4-carboxylate: step 1/2.</text>
</comment>
<dbReference type="NCBIfam" id="TIGR00081">
    <property type="entry name" value="purC"/>
    <property type="match status" value="1"/>
</dbReference>
<gene>
    <name evidence="11" type="ORF">BFJ72_g1948</name>
</gene>
<dbReference type="AlphaFoldDB" id="A0A420U1T0"/>
<keyword evidence="5" id="KW-0436">Ligase</keyword>
<comment type="similarity">
    <text evidence="2">Belongs to the SAICAR synthetase family.</text>
</comment>
<comment type="caution">
    <text evidence="11">The sequence shown here is derived from an EMBL/GenBank/DDBJ whole genome shotgun (WGS) entry which is preliminary data.</text>
</comment>
<dbReference type="HAMAP" id="MF_00137">
    <property type="entry name" value="SAICAR_synth"/>
    <property type="match status" value="1"/>
</dbReference>
<evidence type="ECO:0000256" key="9">
    <source>
        <dbReference type="ARBA" id="ARBA00030409"/>
    </source>
</evidence>
<dbReference type="InterPro" id="IPR001636">
    <property type="entry name" value="SAICAR_synth"/>
</dbReference>
<dbReference type="Pfam" id="PF01259">
    <property type="entry name" value="SAICAR_synt"/>
    <property type="match status" value="1"/>
</dbReference>
<reference evidence="11 12" key="1">
    <citation type="journal article" date="2018" name="Sci. Rep.">
        <title>Characterisation of pathogen-specific regions and novel effector candidates in Fusarium oxysporum f. sp. cepae.</title>
        <authorList>
            <person name="Armitage A.D."/>
            <person name="Taylor A."/>
            <person name="Sobczyk M.K."/>
            <person name="Baxter L."/>
            <person name="Greenfield B.P."/>
            <person name="Bates H.J."/>
            <person name="Wilson F."/>
            <person name="Jackson A.C."/>
            <person name="Ott S."/>
            <person name="Harrison R.J."/>
            <person name="Clarkson J.P."/>
        </authorList>
    </citation>
    <scope>NUCLEOTIDE SEQUENCE [LARGE SCALE GENOMIC DNA]</scope>
    <source>
        <strain evidence="11 12">Fp_A8</strain>
    </source>
</reference>
<evidence type="ECO:0000256" key="4">
    <source>
        <dbReference type="ARBA" id="ARBA00016460"/>
    </source>
</evidence>
<dbReference type="Gene3D" id="3.30.200.20">
    <property type="entry name" value="Phosphorylase Kinase, domain 1"/>
    <property type="match status" value="1"/>
</dbReference>
<dbReference type="FunFam" id="3.30.470.20:FF:000015">
    <property type="entry name" value="Phosphoribosylaminoimidazole-succinocarboxamide synthase"/>
    <property type="match status" value="1"/>
</dbReference>
<dbReference type="GO" id="GO:0004639">
    <property type="term" value="F:phosphoribosylaminoimidazolesuccinocarboxamide synthase activity"/>
    <property type="evidence" value="ECO:0007669"/>
    <property type="project" value="UniProtKB-EC"/>
</dbReference>
<dbReference type="PROSITE" id="PS01057">
    <property type="entry name" value="SAICAR_SYNTHETASE_1"/>
    <property type="match status" value="1"/>
</dbReference>
<dbReference type="UniPathway" id="UPA00074">
    <property type="reaction ID" value="UER00131"/>
</dbReference>
<dbReference type="GO" id="GO:0005524">
    <property type="term" value="F:ATP binding"/>
    <property type="evidence" value="ECO:0007669"/>
    <property type="project" value="UniProtKB-KW"/>
</dbReference>
<evidence type="ECO:0000313" key="12">
    <source>
        <dbReference type="Proteomes" id="UP000283569"/>
    </source>
</evidence>
<keyword evidence="8" id="KW-0067">ATP-binding</keyword>
<keyword evidence="6" id="KW-0547">Nucleotide-binding</keyword>
<dbReference type="GO" id="GO:0006189">
    <property type="term" value="P:'de novo' IMP biosynthetic process"/>
    <property type="evidence" value="ECO:0007669"/>
    <property type="project" value="UniProtKB-UniPathway"/>
</dbReference>
<feature type="domain" description="SAICAR synthetase/ADE2 N-terminal" evidence="10">
    <location>
        <begin position="15"/>
        <end position="273"/>
    </location>
</feature>